<organism evidence="2 3">
    <name type="scientific">Petrolisthes manimaculis</name>
    <dbReference type="NCBI Taxonomy" id="1843537"/>
    <lineage>
        <taxon>Eukaryota</taxon>
        <taxon>Metazoa</taxon>
        <taxon>Ecdysozoa</taxon>
        <taxon>Arthropoda</taxon>
        <taxon>Crustacea</taxon>
        <taxon>Multicrustacea</taxon>
        <taxon>Malacostraca</taxon>
        <taxon>Eumalacostraca</taxon>
        <taxon>Eucarida</taxon>
        <taxon>Decapoda</taxon>
        <taxon>Pleocyemata</taxon>
        <taxon>Anomura</taxon>
        <taxon>Galatheoidea</taxon>
        <taxon>Porcellanidae</taxon>
        <taxon>Petrolisthes</taxon>
    </lineage>
</organism>
<feature type="compositionally biased region" description="Pro residues" evidence="1">
    <location>
        <begin position="311"/>
        <end position="336"/>
    </location>
</feature>
<name>A0AAE1QBD1_9EUCA</name>
<reference evidence="2" key="1">
    <citation type="submission" date="2023-11" db="EMBL/GenBank/DDBJ databases">
        <title>Genome assemblies of two species of porcelain crab, Petrolisthes cinctipes and Petrolisthes manimaculis (Anomura: Porcellanidae).</title>
        <authorList>
            <person name="Angst P."/>
        </authorList>
    </citation>
    <scope>NUCLEOTIDE SEQUENCE</scope>
    <source>
        <strain evidence="2">PB745_02</strain>
        <tissue evidence="2">Gill</tissue>
    </source>
</reference>
<dbReference type="Proteomes" id="UP001292094">
    <property type="component" value="Unassembled WGS sequence"/>
</dbReference>
<keyword evidence="3" id="KW-1185">Reference proteome</keyword>
<evidence type="ECO:0000313" key="2">
    <source>
        <dbReference type="EMBL" id="KAK4323065.1"/>
    </source>
</evidence>
<feature type="region of interest" description="Disordered" evidence="1">
    <location>
        <begin position="1"/>
        <end position="32"/>
    </location>
</feature>
<feature type="compositionally biased region" description="Polar residues" evidence="1">
    <location>
        <begin position="293"/>
        <end position="309"/>
    </location>
</feature>
<feature type="region of interest" description="Disordered" evidence="1">
    <location>
        <begin position="127"/>
        <end position="235"/>
    </location>
</feature>
<evidence type="ECO:0000256" key="1">
    <source>
        <dbReference type="SAM" id="MobiDB-lite"/>
    </source>
</evidence>
<proteinExistence type="predicted"/>
<dbReference type="AlphaFoldDB" id="A0AAE1QBD1"/>
<feature type="region of interest" description="Disordered" evidence="1">
    <location>
        <begin position="271"/>
        <end position="373"/>
    </location>
</feature>
<sequence>MEGGRPHTHQHHHHHHHHPTSMPPVQYAHVTPTSTHDGAVEHFRWGGVGPEGAGAGVTTSGAQCSISCNREGLVMTYSALPGSPAPAPTSTSCSLCTALAAPHRCPFSQFPGGNGVTAAAPEPIASRTQEAAAGRSSTFCGSLDRTSPRTAPQRPYGRRCKSTAHIVLQNTEQQQQQETPRPHEFHATPTSDPAPAQTPTRTPTTPRPQQEPRGRARTRTAATPRPDRVGGMCGPGGNKEGVVGWSDGPNCTCHHCSTLYSLMTSLTCPCHHHHQHQHPQHHPHPHHPAYRPTTRSPTIRTFDSHTTYDSPPVPPAPAPSSPRPPRRCSPPSPCVSPPLEKPRLHTSPQTQRRVPRMGAAAATAAAAAAAGQV</sequence>
<feature type="compositionally biased region" description="Basic residues" evidence="1">
    <location>
        <begin position="1"/>
        <end position="19"/>
    </location>
</feature>
<evidence type="ECO:0000313" key="3">
    <source>
        <dbReference type="Proteomes" id="UP001292094"/>
    </source>
</evidence>
<protein>
    <submittedName>
        <fullName evidence="2">Uncharacterized protein</fullName>
    </submittedName>
</protein>
<gene>
    <name evidence="2" type="ORF">Pmani_006211</name>
</gene>
<feature type="compositionally biased region" description="Low complexity" evidence="1">
    <location>
        <begin position="359"/>
        <end position="373"/>
    </location>
</feature>
<feature type="compositionally biased region" description="Basic residues" evidence="1">
    <location>
        <begin position="271"/>
        <end position="289"/>
    </location>
</feature>
<feature type="compositionally biased region" description="Polar residues" evidence="1">
    <location>
        <begin position="135"/>
        <end position="150"/>
    </location>
</feature>
<feature type="compositionally biased region" description="Low complexity" evidence="1">
    <location>
        <begin position="193"/>
        <end position="208"/>
    </location>
</feature>
<dbReference type="EMBL" id="JAWZYT010000476">
    <property type="protein sequence ID" value="KAK4323065.1"/>
    <property type="molecule type" value="Genomic_DNA"/>
</dbReference>
<feature type="compositionally biased region" description="Low complexity" evidence="1">
    <location>
        <begin position="169"/>
        <end position="179"/>
    </location>
</feature>
<accession>A0AAE1QBD1</accession>
<comment type="caution">
    <text evidence="2">The sequence shown here is derived from an EMBL/GenBank/DDBJ whole genome shotgun (WGS) entry which is preliminary data.</text>
</comment>